<dbReference type="GO" id="GO:0005634">
    <property type="term" value="C:nucleus"/>
    <property type="evidence" value="ECO:0007669"/>
    <property type="project" value="UniProtKB-SubCell"/>
</dbReference>
<evidence type="ECO:0000256" key="4">
    <source>
        <dbReference type="ARBA" id="ARBA00023242"/>
    </source>
</evidence>
<evidence type="ECO:0000259" key="6">
    <source>
        <dbReference type="PROSITE" id="PS51325"/>
    </source>
</evidence>
<protein>
    <recommendedName>
        <fullName evidence="6">Alpha box domain-containing protein</fullName>
    </recommendedName>
</protein>
<evidence type="ECO:0000256" key="3">
    <source>
        <dbReference type="ARBA" id="ARBA00023163"/>
    </source>
</evidence>
<keyword evidence="3 5" id="KW-0804">Transcription</keyword>
<dbReference type="InterPro" id="IPR006856">
    <property type="entry name" value="MATalpha_HMGbox"/>
</dbReference>
<dbReference type="Proteomes" id="UP000224854">
    <property type="component" value="Unassembled WGS sequence"/>
</dbReference>
<evidence type="ECO:0000256" key="1">
    <source>
        <dbReference type="ARBA" id="ARBA00023015"/>
    </source>
</evidence>
<comment type="subcellular location">
    <subcellularLocation>
        <location evidence="5">Nucleus</location>
    </subcellularLocation>
</comment>
<dbReference type="AlphaFoldDB" id="A0A2C5XEE8"/>
<comment type="similarity">
    <text evidence="5">Belongs to the MATALPHA1 family.</text>
</comment>
<name>A0A2C5XEE8_9HYPO</name>
<evidence type="ECO:0000313" key="7">
    <source>
        <dbReference type="EMBL" id="PHH59618.1"/>
    </source>
</evidence>
<dbReference type="EMBL" id="NJEU01001881">
    <property type="protein sequence ID" value="PHH59618.1"/>
    <property type="molecule type" value="Genomic_DNA"/>
</dbReference>
<proteinExistence type="inferred from homology"/>
<comment type="caution">
    <text evidence="7">The sequence shown here is derived from an EMBL/GenBank/DDBJ whole genome shotgun (WGS) entry which is preliminary data.</text>
</comment>
<sequence length="372" mass="42242">MEATRAETLRRLSTAHREELLDLLSDEAINQLANRWEQTQTKIAVHNILVVNEATTVENLVQGTNSDRAKRPVNGYMAFRSYYRKIFPGVEQKFVSGFITILWHKDPFPNKWALIAKVYSFVRDQVGKSNATLSRFLEKACPQMQIIEPADYLDALGWSVHVNENGSLQLVRDESFANRYHSENEPSKAAPSTEMDLFKSILDSEFLNGMGAILLEKLSSNPNAVMAIRDANLGSDMAMDQFELIDNLNAQSGQPVREVPAEGFDNERIDDGGAQTHHVANVDSILHLDMQQEYSDPVNSYDFGTSLYDFPFTDPSYNLFPCQNLFGIETYDVRDPSDFDRFMGYTQTEGEKSANLPPSRIYSPYEDFYRPI</sequence>
<dbReference type="OrthoDB" id="5398665at2759"/>
<keyword evidence="2 5" id="KW-0238">DNA-binding</keyword>
<evidence type="ECO:0000256" key="2">
    <source>
        <dbReference type="ARBA" id="ARBA00023125"/>
    </source>
</evidence>
<reference evidence="7 8" key="1">
    <citation type="submission" date="2017-06" db="EMBL/GenBank/DDBJ databases">
        <title>Ant-infecting Ophiocordyceps genomes reveal a high diversity of potential behavioral manipulation genes and a possible major role for enterotoxins.</title>
        <authorList>
            <person name="De Bekker C."/>
            <person name="Evans H.C."/>
            <person name="Brachmann A."/>
            <person name="Hughes D.P."/>
        </authorList>
    </citation>
    <scope>NUCLEOTIDE SEQUENCE [LARGE SCALE GENOMIC DNA]</scope>
    <source>
        <strain evidence="7 8">1348a</strain>
    </source>
</reference>
<dbReference type="Pfam" id="PF04769">
    <property type="entry name" value="MATalpha_HMGbox"/>
    <property type="match status" value="1"/>
</dbReference>
<dbReference type="PROSITE" id="PS51325">
    <property type="entry name" value="ALPHA_BOX"/>
    <property type="match status" value="1"/>
</dbReference>
<evidence type="ECO:0000256" key="5">
    <source>
        <dbReference type="RuleBase" id="RU003516"/>
    </source>
</evidence>
<accession>A0A2C5XEE8</accession>
<evidence type="ECO:0000313" key="8">
    <source>
        <dbReference type="Proteomes" id="UP000224854"/>
    </source>
</evidence>
<dbReference type="GO" id="GO:0045895">
    <property type="term" value="P:positive regulation of mating-type specific transcription, DNA-templated"/>
    <property type="evidence" value="ECO:0007669"/>
    <property type="project" value="InterPro"/>
</dbReference>
<organism evidence="7 8">
    <name type="scientific">Ophiocordyceps australis</name>
    <dbReference type="NCBI Taxonomy" id="1399860"/>
    <lineage>
        <taxon>Eukaryota</taxon>
        <taxon>Fungi</taxon>
        <taxon>Dikarya</taxon>
        <taxon>Ascomycota</taxon>
        <taxon>Pezizomycotina</taxon>
        <taxon>Sordariomycetes</taxon>
        <taxon>Hypocreomycetidae</taxon>
        <taxon>Hypocreales</taxon>
        <taxon>Ophiocordycipitaceae</taxon>
        <taxon>Ophiocordyceps</taxon>
    </lineage>
</organism>
<feature type="domain" description="Alpha box" evidence="6">
    <location>
        <begin position="68"/>
        <end position="123"/>
    </location>
</feature>
<dbReference type="GO" id="GO:0008301">
    <property type="term" value="F:DNA binding, bending"/>
    <property type="evidence" value="ECO:0007669"/>
    <property type="project" value="InterPro"/>
</dbReference>
<gene>
    <name evidence="7" type="ORF">CDD82_2432</name>
</gene>
<keyword evidence="1 5" id="KW-0805">Transcription regulation</keyword>
<keyword evidence="4 5" id="KW-0539">Nucleus</keyword>
<keyword evidence="8" id="KW-1185">Reference proteome</keyword>